<accession>A0A8T8I3R2</accession>
<name>A0A8T8I3R2_9PSEU</name>
<proteinExistence type="predicted"/>
<reference evidence="1" key="1">
    <citation type="submission" date="2021-04" db="EMBL/GenBank/DDBJ databases">
        <title>Saccharothrix algeriensis WGS.</title>
        <authorList>
            <person name="Stuskova K."/>
            <person name="Hakalova E."/>
            <person name="Tebbal A.B."/>
            <person name="Eichmeier A."/>
        </authorList>
    </citation>
    <scope>NUCLEOTIDE SEQUENCE</scope>
    <source>
        <strain evidence="1">NRRL B-24137</strain>
    </source>
</reference>
<organism evidence="1 2">
    <name type="scientific">Saccharothrix algeriensis</name>
    <dbReference type="NCBI Taxonomy" id="173560"/>
    <lineage>
        <taxon>Bacteria</taxon>
        <taxon>Bacillati</taxon>
        <taxon>Actinomycetota</taxon>
        <taxon>Actinomycetes</taxon>
        <taxon>Pseudonocardiales</taxon>
        <taxon>Pseudonocardiaceae</taxon>
        <taxon>Saccharothrix</taxon>
    </lineage>
</organism>
<gene>
    <name evidence="1" type="ORF">J7S33_07310</name>
</gene>
<sequence length="203" mass="22186">MAESVVHVLLTDYGQFGWGISSPQLPELIGGRESYEELVADLDKLLAFGGATDGNPRLLHLQKHRVLMSGDEFLIRIARDSKFDARWTAGQQLTAALNIADQLTPLLSVPRRPTGEALFICAEPTDTVGWIVRQLDKNDAACVVISASSEMIRTQFFGTGSVEGDDSPWATLSELGWTEETTLSEIIRQQDSGKVSRGRVVAV</sequence>
<evidence type="ECO:0000313" key="2">
    <source>
        <dbReference type="Proteomes" id="UP000671828"/>
    </source>
</evidence>
<evidence type="ECO:0000313" key="1">
    <source>
        <dbReference type="EMBL" id="QTR04644.1"/>
    </source>
</evidence>
<protein>
    <submittedName>
        <fullName evidence="1">Uncharacterized protein</fullName>
    </submittedName>
</protein>
<dbReference type="AlphaFoldDB" id="A0A8T8I3R2"/>
<dbReference type="Proteomes" id="UP000671828">
    <property type="component" value="Chromosome"/>
</dbReference>
<dbReference type="EMBL" id="CP072788">
    <property type="protein sequence ID" value="QTR04644.1"/>
    <property type="molecule type" value="Genomic_DNA"/>
</dbReference>